<sequence>MKGTIILFGKPNCPLCKFSNEILSNKKIASKYEIVRINIATFFDKSKVVEILGMDKSYDLLNSIGEKLGNEYVLVFRYDDTSKQMAYIPFKKYIVIGQISQDSIDFDKLLNELETTPYNILLKDK</sequence>
<dbReference type="RefSeq" id="NP_039040.1">
    <property type="nucleotide sequence ID" value="NC_002188.1"/>
</dbReference>
<comment type="subunit">
    <text evidence="2">Homodimer.</text>
</comment>
<accession>Q70H77</accession>
<dbReference type="Gene3D" id="3.40.30.10">
    <property type="entry name" value="Glutaredoxin"/>
    <property type="match status" value="1"/>
</dbReference>
<comment type="subcellular location">
    <subcellularLocation>
        <location evidence="1 9">Host cytoplasm</location>
    </subcellularLocation>
</comment>
<organismHost>
    <name type="scientific">Vertebrata</name>
    <name type="common">vertebrates</name>
    <dbReference type="NCBI Taxonomy" id="7742"/>
</organismHost>
<proteinExistence type="inferred from homology"/>
<evidence type="ECO:0000256" key="7">
    <source>
        <dbReference type="ARBA" id="ARBA00023200"/>
    </source>
</evidence>
<evidence type="ECO:0000313" key="12">
    <source>
        <dbReference type="Proteomes" id="UP000150838"/>
    </source>
</evidence>
<gene>
    <name evidence="10" type="primary">fp9.077</name>
</gene>
<evidence type="ECO:0000256" key="1">
    <source>
        <dbReference type="ARBA" id="ARBA00004192"/>
    </source>
</evidence>
<evidence type="ECO:0000313" key="10">
    <source>
        <dbReference type="EMBL" id="CAE52619.1"/>
    </source>
</evidence>
<evidence type="ECO:0000256" key="2">
    <source>
        <dbReference type="ARBA" id="ARBA00011738"/>
    </source>
</evidence>
<evidence type="ECO:0000256" key="4">
    <source>
        <dbReference type="ARBA" id="ARBA00022448"/>
    </source>
</evidence>
<organism evidence="10 12">
    <name type="scientific">Fowlpox virus</name>
    <name type="common">FPV</name>
    <dbReference type="NCBI Taxonomy" id="10261"/>
    <lineage>
        <taxon>Viruses</taxon>
        <taxon>Varidnaviria</taxon>
        <taxon>Bamfordvirae</taxon>
        <taxon>Nucleocytoviricota</taxon>
        <taxon>Pokkesviricetes</taxon>
        <taxon>Chitovirales</taxon>
        <taxon>Poxviridae</taxon>
        <taxon>Chordopoxvirinae</taxon>
        <taxon>Avipoxvirus</taxon>
        <taxon>Avipoxvirus fowlpox</taxon>
    </lineage>
</organism>
<keyword evidence="7 9" id="KW-1035">Host cytoplasm</keyword>
<dbReference type="EMBL" id="MW142017">
    <property type="protein sequence ID" value="QRM13614.1"/>
    <property type="molecule type" value="Genomic_DNA"/>
</dbReference>
<name>A0A385H9L3_FOWPV</name>
<reference evidence="11" key="2">
    <citation type="journal article" date="2021" name="Arch. Virol.">
        <title>Characterisation of an Australian fowlpox virus carrying a near-full-length provirus of reticuloendotheliosis virus.</title>
        <authorList>
            <person name="Sarker S."/>
            <person name="Athukorala A."/>
            <person name="Bowden T.R."/>
            <person name="Boyle D.B."/>
        </authorList>
    </citation>
    <scope>NUCLEOTIDE SEQUENCE</scope>
    <source>
        <strain evidence="11">FWPV-S</strain>
    </source>
</reference>
<dbReference type="Proteomes" id="UP000150838">
    <property type="component" value="Segment"/>
</dbReference>
<dbReference type="EMBL" id="AJ581527">
    <property type="protein sequence ID" value="CAE52619.1"/>
    <property type="molecule type" value="Genomic_DNA"/>
</dbReference>
<dbReference type="OrthoDB" id="14183at10239"/>
<comment type="function">
    <text evidence="9">Glutaredoxin necessary for virion morphogenesis and virus replication.</text>
</comment>
<keyword evidence="4 9" id="KW-0813">Transport</keyword>
<evidence type="ECO:0000256" key="6">
    <source>
        <dbReference type="ARBA" id="ARBA00023157"/>
    </source>
</evidence>
<keyword evidence="6" id="KW-1015">Disulfide bond</keyword>
<evidence type="ECO:0000256" key="5">
    <source>
        <dbReference type="ARBA" id="ARBA00022982"/>
    </source>
</evidence>
<dbReference type="SUPFAM" id="SSF52833">
    <property type="entry name" value="Thioredoxin-like"/>
    <property type="match status" value="1"/>
</dbReference>
<keyword evidence="8 9" id="KW-0676">Redox-active center</keyword>
<accession>A0A385H9L3</accession>
<dbReference type="InterPro" id="IPR008554">
    <property type="entry name" value="Glutaredoxin-like"/>
</dbReference>
<dbReference type="Pfam" id="PF05768">
    <property type="entry name" value="Glrx-like"/>
    <property type="match status" value="1"/>
</dbReference>
<dbReference type="Proteomes" id="UP000627101">
    <property type="component" value="Segment"/>
</dbReference>
<dbReference type="KEGG" id="vg:1486625"/>
<keyword evidence="5 9" id="KW-0249">Electron transport</keyword>
<evidence type="ECO:0000313" key="11">
    <source>
        <dbReference type="EMBL" id="QRM13614.1"/>
    </source>
</evidence>
<evidence type="ECO:0000256" key="3">
    <source>
        <dbReference type="ARBA" id="ARBA00013663"/>
    </source>
</evidence>
<evidence type="ECO:0000256" key="8">
    <source>
        <dbReference type="ARBA" id="ARBA00023284"/>
    </source>
</evidence>
<comment type="similarity">
    <text evidence="9">Belongs to the glutaredoxin family.</text>
</comment>
<dbReference type="GO" id="GO:0030430">
    <property type="term" value="C:host cell cytoplasm"/>
    <property type="evidence" value="ECO:0007669"/>
    <property type="project" value="UniProtKB-SubCell"/>
</dbReference>
<evidence type="ECO:0000256" key="9">
    <source>
        <dbReference type="RuleBase" id="RU363082"/>
    </source>
</evidence>
<dbReference type="InterPro" id="IPR036249">
    <property type="entry name" value="Thioredoxin-like_sf"/>
</dbReference>
<reference evidence="10 12" key="1">
    <citation type="journal article" date="2004" name="J. Gen. Virol.">
        <title>Comparison of the genome sequence of FP9, an attenuated, tissue culture-adapted European fowlpox virus, with those of virulent American and European viruses.</title>
        <authorList>
            <person name="Skinner M.A."/>
            <person name="Laidlaw S.M."/>
        </authorList>
    </citation>
    <scope>NUCLEOTIDE SEQUENCE [LARGE SCALE GENOMIC DNA]</scope>
    <source>
        <strain evidence="10">HP1-438 Munich</strain>
    </source>
</reference>
<protein>
    <recommendedName>
        <fullName evidence="3 9">Glutaredoxin-2</fullName>
    </recommendedName>
</protein>